<proteinExistence type="predicted"/>
<dbReference type="Proteomes" id="UP000321685">
    <property type="component" value="Unassembled WGS sequence"/>
</dbReference>
<dbReference type="EMBL" id="BJVJ01000166">
    <property type="protein sequence ID" value="GEL27149.1"/>
    <property type="molecule type" value="Genomic_DNA"/>
</dbReference>
<dbReference type="InterPro" id="IPR012337">
    <property type="entry name" value="RNaseH-like_sf"/>
</dbReference>
<keyword evidence="4" id="KW-1185">Reference proteome</keyword>
<evidence type="ECO:0000313" key="3">
    <source>
        <dbReference type="EMBL" id="GEL27149.1"/>
    </source>
</evidence>
<comment type="caution">
    <text evidence="3">The sequence shown here is derived from an EMBL/GenBank/DDBJ whole genome shotgun (WGS) entry which is preliminary data.</text>
</comment>
<dbReference type="RefSeq" id="WP_186817286.1">
    <property type="nucleotide sequence ID" value="NZ_BJVJ01000166.1"/>
</dbReference>
<evidence type="ECO:0000259" key="2">
    <source>
        <dbReference type="Pfam" id="PF01609"/>
    </source>
</evidence>
<dbReference type="GO" id="GO:0004803">
    <property type="term" value="F:transposase activity"/>
    <property type="evidence" value="ECO:0007669"/>
    <property type="project" value="InterPro"/>
</dbReference>
<dbReference type="NCBIfam" id="NF033559">
    <property type="entry name" value="transpos_IS1634"/>
    <property type="match status" value="1"/>
</dbReference>
<dbReference type="GO" id="GO:0006313">
    <property type="term" value="P:DNA transposition"/>
    <property type="evidence" value="ECO:0007669"/>
    <property type="project" value="InterPro"/>
</dbReference>
<accession>A0A511DQS0</accession>
<feature type="domain" description="Transposase IS4-like" evidence="2">
    <location>
        <begin position="279"/>
        <end position="524"/>
    </location>
</feature>
<organism evidence="3 4">
    <name type="scientific">Pseudonocardia sulfidoxydans NBRC 16205</name>
    <dbReference type="NCBI Taxonomy" id="1223511"/>
    <lineage>
        <taxon>Bacteria</taxon>
        <taxon>Bacillati</taxon>
        <taxon>Actinomycetota</taxon>
        <taxon>Actinomycetes</taxon>
        <taxon>Pseudonocardiales</taxon>
        <taxon>Pseudonocardiaceae</taxon>
        <taxon>Pseudonocardia</taxon>
    </lineage>
</organism>
<dbReference type="SUPFAM" id="SSF53098">
    <property type="entry name" value="Ribonuclease H-like"/>
    <property type="match status" value="1"/>
</dbReference>
<dbReference type="InterPro" id="IPR047654">
    <property type="entry name" value="IS1634_transpos"/>
</dbReference>
<gene>
    <name evidence="3" type="ORF">PSU4_61030</name>
</gene>
<dbReference type="GO" id="GO:0003677">
    <property type="term" value="F:DNA binding"/>
    <property type="evidence" value="ECO:0007669"/>
    <property type="project" value="InterPro"/>
</dbReference>
<protein>
    <submittedName>
        <fullName evidence="3">Transposase</fullName>
    </submittedName>
</protein>
<dbReference type="PANTHER" id="PTHR34614">
    <property type="match status" value="1"/>
</dbReference>
<name>A0A511DQS0_9PSEU</name>
<reference evidence="3 4" key="1">
    <citation type="submission" date="2019-07" db="EMBL/GenBank/DDBJ databases">
        <title>Whole genome shotgun sequence of Pseudonocardia sulfidoxydans NBRC 16205.</title>
        <authorList>
            <person name="Hosoyama A."/>
            <person name="Uohara A."/>
            <person name="Ohji S."/>
            <person name="Ichikawa N."/>
        </authorList>
    </citation>
    <scope>NUCLEOTIDE SEQUENCE [LARGE SCALE GENOMIC DNA]</scope>
    <source>
        <strain evidence="3 4">NBRC 16205</strain>
    </source>
</reference>
<dbReference type="PANTHER" id="PTHR34614:SF2">
    <property type="entry name" value="TRANSPOSASE IS4-LIKE DOMAIN-CONTAINING PROTEIN"/>
    <property type="match status" value="1"/>
</dbReference>
<dbReference type="AlphaFoldDB" id="A0A511DQS0"/>
<dbReference type="InterPro" id="IPR002559">
    <property type="entry name" value="Transposase_11"/>
</dbReference>
<evidence type="ECO:0000256" key="1">
    <source>
        <dbReference type="SAM" id="MobiDB-lite"/>
    </source>
</evidence>
<feature type="compositionally biased region" description="Low complexity" evidence="1">
    <location>
        <begin position="235"/>
        <end position="244"/>
    </location>
</feature>
<sequence>MFVRTSTRRNRDGSKVSYLQLAHNEWDPTAKTARTKVLYSFGRADQLDRPAIERLISALTRVVGVEPASSGPDRARAVGVPGLEFVESRPLGGAWLLDGLWHRLGIDTLLRRLAAGTRRDPIVERVLFALVANRALAPSSKLAATSWVAHDVHVPGLDAVSDDACYRAMDWLLQVEDQLARGVFDQVAHLLNLEVDLIFFDTTSTYFETEDPDEPVWRDDHGRLVEHDDTHADDGAAADSTADAEQPPAGATGRAGFRSRGKSKDSRDDLPQVVVGMAVTRDGIPVRVWCWPGNTSDSPLIRQVRDELRDWTLGKVIWVADRGFTSAQNRRHLAAGGGGYILGEKLRSGSAEATAALSRQGRYQEVSANLRVKEVKISESERFVVCHNPDAATRDAAVRANLVERLEAMISTSDRLTPRKRAELRGVISTKPGLNRFLRVTPGGLLRADAAKITADAKLDGKYLLRTSDPHLSTEDIALGYKQLLEVERGWRDMKQVLDLRPVYHRLEDRIRAHVLLCWLALLLARIVETRAATADMTTTWPRALDQLQRLHVGTFTGPAGLFRQTTPPSPEVRRLHTALDLALPPRILNLDPEPATR</sequence>
<feature type="region of interest" description="Disordered" evidence="1">
    <location>
        <begin position="226"/>
        <end position="270"/>
    </location>
</feature>
<evidence type="ECO:0000313" key="4">
    <source>
        <dbReference type="Proteomes" id="UP000321685"/>
    </source>
</evidence>
<dbReference type="Pfam" id="PF01609">
    <property type="entry name" value="DDE_Tnp_1"/>
    <property type="match status" value="1"/>
</dbReference>